<evidence type="ECO:0000313" key="4">
    <source>
        <dbReference type="Proteomes" id="UP000625283"/>
    </source>
</evidence>
<protein>
    <submittedName>
        <fullName evidence="3">DUF4834 family protein</fullName>
    </submittedName>
</protein>
<dbReference type="Pfam" id="PF16118">
    <property type="entry name" value="DUF4834"/>
    <property type="match status" value="1"/>
</dbReference>
<feature type="compositionally biased region" description="Gly residues" evidence="1">
    <location>
        <begin position="51"/>
        <end position="63"/>
    </location>
</feature>
<evidence type="ECO:0000313" key="3">
    <source>
        <dbReference type="EMBL" id="MBL1407853.1"/>
    </source>
</evidence>
<dbReference type="Proteomes" id="UP000625283">
    <property type="component" value="Unassembled WGS sequence"/>
</dbReference>
<reference evidence="3 4" key="1">
    <citation type="submission" date="2021-01" db="EMBL/GenBank/DDBJ databases">
        <title>C459-1 draft genome sequence.</title>
        <authorList>
            <person name="Zhang X.-F."/>
        </authorList>
    </citation>
    <scope>NUCLEOTIDE SEQUENCE [LARGE SCALE GENOMIC DNA]</scope>
    <source>
        <strain evidence="4">C459-1</strain>
    </source>
</reference>
<feature type="region of interest" description="Disordered" evidence="1">
    <location>
        <begin position="51"/>
        <end position="81"/>
    </location>
</feature>
<feature type="transmembrane region" description="Helical" evidence="2">
    <location>
        <begin position="6"/>
        <end position="29"/>
    </location>
</feature>
<keyword evidence="4" id="KW-1185">Reference proteome</keyword>
<proteinExistence type="predicted"/>
<organism evidence="3 4">
    <name type="scientific">Sphingobacterium faecale</name>
    <dbReference type="NCBI Taxonomy" id="2803775"/>
    <lineage>
        <taxon>Bacteria</taxon>
        <taxon>Pseudomonadati</taxon>
        <taxon>Bacteroidota</taxon>
        <taxon>Sphingobacteriia</taxon>
        <taxon>Sphingobacteriales</taxon>
        <taxon>Sphingobacteriaceae</taxon>
        <taxon>Sphingobacterium</taxon>
    </lineage>
</organism>
<evidence type="ECO:0000256" key="2">
    <source>
        <dbReference type="SAM" id="Phobius"/>
    </source>
</evidence>
<keyword evidence="2" id="KW-1133">Transmembrane helix</keyword>
<name>A0ABS1QZI9_9SPHI</name>
<keyword evidence="2" id="KW-0472">Membrane</keyword>
<accession>A0ABS1QZI9</accession>
<sequence length="113" mass="12867">MGLLYFILFVVAFYYVFKFSMRLLLPFAMRKLTERMMKKAQQQQSQGQYNYGGAGNPFGGGSPFGNAYEQQSYRSDNTKTKEGKVKVDYVPAQEAKRKGTATAGEFIDFEEVK</sequence>
<keyword evidence="2" id="KW-0812">Transmembrane</keyword>
<dbReference type="EMBL" id="JAERTY010000002">
    <property type="protein sequence ID" value="MBL1407853.1"/>
    <property type="molecule type" value="Genomic_DNA"/>
</dbReference>
<comment type="caution">
    <text evidence="3">The sequence shown here is derived from an EMBL/GenBank/DDBJ whole genome shotgun (WGS) entry which is preliminary data.</text>
</comment>
<gene>
    <name evidence="3" type="ORF">JKG61_03730</name>
</gene>
<dbReference type="RefSeq" id="WP_021068789.1">
    <property type="nucleotide sequence ID" value="NZ_JAERTY010000002.1"/>
</dbReference>
<dbReference type="InterPro" id="IPR032272">
    <property type="entry name" value="DUF4834"/>
</dbReference>
<evidence type="ECO:0000256" key="1">
    <source>
        <dbReference type="SAM" id="MobiDB-lite"/>
    </source>
</evidence>